<gene>
    <name evidence="11" type="primary">fliR</name>
    <name evidence="11" type="ORF">ABXR19_08785</name>
</gene>
<evidence type="ECO:0000256" key="7">
    <source>
        <dbReference type="ARBA" id="ARBA00023136"/>
    </source>
</evidence>
<keyword evidence="11" id="KW-0966">Cell projection</keyword>
<evidence type="ECO:0000256" key="1">
    <source>
        <dbReference type="ARBA" id="ARBA00002578"/>
    </source>
</evidence>
<feature type="transmembrane region" description="Helical" evidence="10">
    <location>
        <begin position="179"/>
        <end position="205"/>
    </location>
</feature>
<protein>
    <recommendedName>
        <fullName evidence="3 9">Flagellar biosynthetic protein FliR</fullName>
    </recommendedName>
</protein>
<keyword evidence="6 10" id="KW-1133">Transmembrane helix</keyword>
<evidence type="ECO:0000313" key="12">
    <source>
        <dbReference type="Proteomes" id="UP001549691"/>
    </source>
</evidence>
<dbReference type="InterPro" id="IPR006303">
    <property type="entry name" value="FliR"/>
</dbReference>
<feature type="transmembrane region" description="Helical" evidence="10">
    <location>
        <begin position="121"/>
        <end position="142"/>
    </location>
</feature>
<evidence type="ECO:0000256" key="5">
    <source>
        <dbReference type="ARBA" id="ARBA00022692"/>
    </source>
</evidence>
<evidence type="ECO:0000313" key="11">
    <source>
        <dbReference type="EMBL" id="MET7014285.1"/>
    </source>
</evidence>
<feature type="transmembrane region" description="Helical" evidence="10">
    <location>
        <begin position="70"/>
        <end position="89"/>
    </location>
</feature>
<keyword evidence="8 10" id="KW-0975">Bacterial flagellum</keyword>
<comment type="function">
    <text evidence="1 10">Role in flagellar biosynthesis.</text>
</comment>
<feature type="transmembrane region" description="Helical" evidence="10">
    <location>
        <begin position="212"/>
        <end position="238"/>
    </location>
</feature>
<organism evidence="11 12">
    <name type="scientific">Uliginosibacterium flavum</name>
    <dbReference type="NCBI Taxonomy" id="1396831"/>
    <lineage>
        <taxon>Bacteria</taxon>
        <taxon>Pseudomonadati</taxon>
        <taxon>Pseudomonadota</taxon>
        <taxon>Betaproteobacteria</taxon>
        <taxon>Rhodocyclales</taxon>
        <taxon>Zoogloeaceae</taxon>
        <taxon>Uliginosibacterium</taxon>
    </lineage>
</organism>
<reference evidence="11 12" key="1">
    <citation type="submission" date="2024-07" db="EMBL/GenBank/DDBJ databases">
        <title>Uliginosibacterium flavum JJ3220;KACC:17644.</title>
        <authorList>
            <person name="Kim M.K."/>
        </authorList>
    </citation>
    <scope>NUCLEOTIDE SEQUENCE [LARGE SCALE GENOMIC DNA]</scope>
    <source>
        <strain evidence="11 12">KACC:17644</strain>
    </source>
</reference>
<dbReference type="Proteomes" id="UP001549691">
    <property type="component" value="Unassembled WGS sequence"/>
</dbReference>
<dbReference type="Pfam" id="PF01311">
    <property type="entry name" value="Bac_export_1"/>
    <property type="match status" value="1"/>
</dbReference>
<comment type="similarity">
    <text evidence="2 10">Belongs to the FliR/MopE/SpaR family.</text>
</comment>
<keyword evidence="12" id="KW-1185">Reference proteome</keyword>
<comment type="caution">
    <text evidence="11">The sequence shown here is derived from an EMBL/GenBank/DDBJ whole genome shotgun (WGS) entry which is preliminary data.</text>
</comment>
<keyword evidence="7 10" id="KW-0472">Membrane</keyword>
<proteinExistence type="inferred from homology"/>
<feature type="transmembrane region" description="Helical" evidence="10">
    <location>
        <begin position="41"/>
        <end position="58"/>
    </location>
</feature>
<evidence type="ECO:0000256" key="6">
    <source>
        <dbReference type="ARBA" id="ARBA00022989"/>
    </source>
</evidence>
<dbReference type="PANTHER" id="PTHR30065:SF8">
    <property type="entry name" value="FLAGELLAR BIOSYNTHETIC PROTEIN FLIR"/>
    <property type="match status" value="1"/>
</dbReference>
<comment type="subcellular location">
    <subcellularLocation>
        <location evidence="10">Cell membrane</location>
        <topology evidence="10">Multi-pass membrane protein</topology>
    </subcellularLocation>
    <subcellularLocation>
        <location evidence="10">Bacterial flagellum basal body</location>
    </subcellularLocation>
</comment>
<evidence type="ECO:0000256" key="4">
    <source>
        <dbReference type="ARBA" id="ARBA00022475"/>
    </source>
</evidence>
<evidence type="ECO:0000256" key="9">
    <source>
        <dbReference type="NCBIfam" id="TIGR01400"/>
    </source>
</evidence>
<dbReference type="InterPro" id="IPR002010">
    <property type="entry name" value="T3SS_IM_R"/>
</dbReference>
<dbReference type="PANTHER" id="PTHR30065">
    <property type="entry name" value="FLAGELLAR BIOSYNTHETIC PROTEIN FLIR"/>
    <property type="match status" value="1"/>
</dbReference>
<sequence length="262" mass="27485">MLEITSLQLDALLLAWAYPIARVLGLIATAPVFASAAMPRQIRLAAGLVIGVAVAAVLPPPPTIQPGTWFGMAVFVQQILIGIGMGLGLRMVMSAVDIAGDIIGLQMGLSFATFFDPNSSGQTAVLAEFLGLLSSLTFLALNGHLLMIDVLVRSFEFVPIGDATINGSAWLILTRIGSVAFASGLLISLPIVAALLITNVSLAVLTRAAPQLNLFAVGFPITSTVGMLIILVSLNAFAPVLQSIYDQGFEIIGYFLRAVPPR</sequence>
<dbReference type="NCBIfam" id="TIGR01400">
    <property type="entry name" value="fliR"/>
    <property type="match status" value="1"/>
</dbReference>
<feature type="transmembrane region" description="Helical" evidence="10">
    <location>
        <begin position="12"/>
        <end position="34"/>
    </location>
</feature>
<keyword evidence="11" id="KW-0282">Flagellum</keyword>
<dbReference type="PRINTS" id="PR00953">
    <property type="entry name" value="TYPE3IMRPROT"/>
</dbReference>
<dbReference type="EMBL" id="JBEWZI010000008">
    <property type="protein sequence ID" value="MET7014285.1"/>
    <property type="molecule type" value="Genomic_DNA"/>
</dbReference>
<evidence type="ECO:0000256" key="2">
    <source>
        <dbReference type="ARBA" id="ARBA00009772"/>
    </source>
</evidence>
<keyword evidence="11" id="KW-0969">Cilium</keyword>
<name>A0ABV2TK32_9RHOO</name>
<keyword evidence="5 10" id="KW-0812">Transmembrane</keyword>
<dbReference type="RefSeq" id="WP_354600747.1">
    <property type="nucleotide sequence ID" value="NZ_JBEWZI010000008.1"/>
</dbReference>
<evidence type="ECO:0000256" key="8">
    <source>
        <dbReference type="ARBA" id="ARBA00023143"/>
    </source>
</evidence>
<keyword evidence="4 10" id="KW-1003">Cell membrane</keyword>
<accession>A0ABV2TK32</accession>
<evidence type="ECO:0000256" key="10">
    <source>
        <dbReference type="RuleBase" id="RU362071"/>
    </source>
</evidence>
<evidence type="ECO:0000256" key="3">
    <source>
        <dbReference type="ARBA" id="ARBA00021717"/>
    </source>
</evidence>